<protein>
    <recommendedName>
        <fullName evidence="1">non-specific serine/threonine protein kinase</fullName>
        <ecNumber evidence="1">2.7.11.1</ecNumber>
    </recommendedName>
</protein>
<proteinExistence type="predicted"/>
<dbReference type="PANTHER" id="PTHR24363">
    <property type="entry name" value="SERINE/THREONINE PROTEIN KINASE"/>
    <property type="match status" value="1"/>
</dbReference>
<keyword evidence="10" id="KW-0472">Membrane</keyword>
<comment type="catalytic activity">
    <reaction evidence="8">
        <text>L-seryl-[protein] + ATP = O-phospho-L-seryl-[protein] + ADP + H(+)</text>
        <dbReference type="Rhea" id="RHEA:17989"/>
        <dbReference type="Rhea" id="RHEA-COMP:9863"/>
        <dbReference type="Rhea" id="RHEA-COMP:11604"/>
        <dbReference type="ChEBI" id="CHEBI:15378"/>
        <dbReference type="ChEBI" id="CHEBI:29999"/>
        <dbReference type="ChEBI" id="CHEBI:30616"/>
        <dbReference type="ChEBI" id="CHEBI:83421"/>
        <dbReference type="ChEBI" id="CHEBI:456216"/>
        <dbReference type="EC" id="2.7.11.1"/>
    </reaction>
</comment>
<gene>
    <name evidence="12" type="ORF">CUN48_02695</name>
</gene>
<dbReference type="GO" id="GO:0005524">
    <property type="term" value="F:ATP binding"/>
    <property type="evidence" value="ECO:0007669"/>
    <property type="project" value="UniProtKB-KW"/>
</dbReference>
<dbReference type="CDD" id="cd14014">
    <property type="entry name" value="STKc_PknB_like"/>
    <property type="match status" value="1"/>
</dbReference>
<evidence type="ECO:0000259" key="11">
    <source>
        <dbReference type="PROSITE" id="PS50011"/>
    </source>
</evidence>
<dbReference type="InterPro" id="IPR008266">
    <property type="entry name" value="Tyr_kinase_AS"/>
</dbReference>
<accession>A0A2M8QFN5</accession>
<keyword evidence="3" id="KW-0808">Transferase</keyword>
<comment type="caution">
    <text evidence="12">The sequence shown here is derived from an EMBL/GenBank/DDBJ whole genome shotgun (WGS) entry which is preliminary data.</text>
</comment>
<evidence type="ECO:0000256" key="4">
    <source>
        <dbReference type="ARBA" id="ARBA00022741"/>
    </source>
</evidence>
<dbReference type="GO" id="GO:0004674">
    <property type="term" value="F:protein serine/threonine kinase activity"/>
    <property type="evidence" value="ECO:0007669"/>
    <property type="project" value="UniProtKB-KW"/>
</dbReference>
<feature type="domain" description="Protein kinase" evidence="11">
    <location>
        <begin position="12"/>
        <end position="276"/>
    </location>
</feature>
<dbReference type="SUPFAM" id="SSF56112">
    <property type="entry name" value="Protein kinase-like (PK-like)"/>
    <property type="match status" value="1"/>
</dbReference>
<dbReference type="EMBL" id="PGTN01000010">
    <property type="protein sequence ID" value="PJF48611.1"/>
    <property type="molecule type" value="Genomic_DNA"/>
</dbReference>
<evidence type="ECO:0000256" key="9">
    <source>
        <dbReference type="SAM" id="MobiDB-lite"/>
    </source>
</evidence>
<dbReference type="AlphaFoldDB" id="A0A2M8QFN5"/>
<dbReference type="PRINTS" id="PR01217">
    <property type="entry name" value="PRICHEXTENSN"/>
</dbReference>
<keyword evidence="10" id="KW-0812">Transmembrane</keyword>
<dbReference type="EC" id="2.7.11.1" evidence="1"/>
<dbReference type="Gene3D" id="1.10.510.10">
    <property type="entry name" value="Transferase(Phosphotransferase) domain 1"/>
    <property type="match status" value="1"/>
</dbReference>
<feature type="compositionally biased region" description="Low complexity" evidence="9">
    <location>
        <begin position="390"/>
        <end position="410"/>
    </location>
</feature>
<dbReference type="PROSITE" id="PS00109">
    <property type="entry name" value="PROTEIN_KINASE_TYR"/>
    <property type="match status" value="1"/>
</dbReference>
<keyword evidence="10" id="KW-1133">Transmembrane helix</keyword>
<keyword evidence="2" id="KW-0723">Serine/threonine-protein kinase</keyword>
<dbReference type="Proteomes" id="UP000230790">
    <property type="component" value="Unassembled WGS sequence"/>
</dbReference>
<dbReference type="PROSITE" id="PS50011">
    <property type="entry name" value="PROTEIN_KINASE_DOM"/>
    <property type="match status" value="1"/>
</dbReference>
<dbReference type="InterPro" id="IPR011009">
    <property type="entry name" value="Kinase-like_dom_sf"/>
</dbReference>
<feature type="compositionally biased region" description="Pro residues" evidence="9">
    <location>
        <begin position="420"/>
        <end position="429"/>
    </location>
</feature>
<keyword evidence="5" id="KW-0418">Kinase</keyword>
<feature type="compositionally biased region" description="Pro residues" evidence="9">
    <location>
        <begin position="355"/>
        <end position="365"/>
    </location>
</feature>
<dbReference type="Gene3D" id="3.30.200.20">
    <property type="entry name" value="Phosphorylase Kinase, domain 1"/>
    <property type="match status" value="1"/>
</dbReference>
<feature type="transmembrane region" description="Helical" evidence="10">
    <location>
        <begin position="288"/>
        <end position="310"/>
    </location>
</feature>
<keyword evidence="4" id="KW-0547">Nucleotide-binding</keyword>
<evidence type="ECO:0000256" key="8">
    <source>
        <dbReference type="ARBA" id="ARBA00048679"/>
    </source>
</evidence>
<dbReference type="InterPro" id="IPR000719">
    <property type="entry name" value="Prot_kinase_dom"/>
</dbReference>
<evidence type="ECO:0000256" key="5">
    <source>
        <dbReference type="ARBA" id="ARBA00022777"/>
    </source>
</evidence>
<dbReference type="Pfam" id="PF00069">
    <property type="entry name" value="Pkinase"/>
    <property type="match status" value="1"/>
</dbReference>
<evidence type="ECO:0000256" key="6">
    <source>
        <dbReference type="ARBA" id="ARBA00022840"/>
    </source>
</evidence>
<name>A0A2M8QFN5_9CHLR</name>
<sequence>MLITGQLINGRYRIIEQIAEGGQSIVYLAADERAFGHRVVVKEFKIGMGTPASREAAMRQFEASARMLAQLHHPGIIQVIEYVLNGDTPLLITEYAEGETLQHRMQLEAFGLPEEQVLDIAEQLCDVLSYLHSQTPPVIYRDLTPGNIIISSSGRIKLIDFGIARTVKVGKTSDTEPLGTTGYAAPEQYGNLQTGPYSDIYSLGATLLYAVTGYDPSLTPFMLPRADLVHPDLKEVSSALADAIEKATRLDITERYQSVEEFRRDIRRARRRSPNITIVRSPIRGAHVGAIAGLAVVVFVLCGGIGLMLASALGTLPGGPTEDNATAIVLPGSAPAPAALSLTETATATVAPTRTLPPTPTPSPTPTSSSSPTATPAEAPTPTWTPSPAPELTATATTTTTTGASTVTPTRRPIFVDTPTPKPAPTATT</sequence>
<feature type="compositionally biased region" description="Low complexity" evidence="9">
    <location>
        <begin position="366"/>
        <end position="382"/>
    </location>
</feature>
<evidence type="ECO:0000256" key="3">
    <source>
        <dbReference type="ARBA" id="ARBA00022679"/>
    </source>
</evidence>
<evidence type="ECO:0000256" key="2">
    <source>
        <dbReference type="ARBA" id="ARBA00022527"/>
    </source>
</evidence>
<feature type="region of interest" description="Disordered" evidence="9">
    <location>
        <begin position="350"/>
        <end position="429"/>
    </location>
</feature>
<evidence type="ECO:0000256" key="7">
    <source>
        <dbReference type="ARBA" id="ARBA00047899"/>
    </source>
</evidence>
<organism evidence="12 13">
    <name type="scientific">Candidatus Thermofonsia Clade 3 bacterium</name>
    <dbReference type="NCBI Taxonomy" id="2364212"/>
    <lineage>
        <taxon>Bacteria</taxon>
        <taxon>Bacillati</taxon>
        <taxon>Chloroflexota</taxon>
        <taxon>Candidatus Thermofontia</taxon>
        <taxon>Candidatus Thermofonsia Clade 3</taxon>
    </lineage>
</organism>
<reference evidence="12 13" key="1">
    <citation type="submission" date="2017-11" db="EMBL/GenBank/DDBJ databases">
        <title>Evolution of Phototrophy in the Chloroflexi Phylum Driven by Horizontal Gene Transfer.</title>
        <authorList>
            <person name="Ward L.M."/>
            <person name="Hemp J."/>
            <person name="Shih P.M."/>
            <person name="Mcglynn S.E."/>
            <person name="Fischer W."/>
        </authorList>
    </citation>
    <scope>NUCLEOTIDE SEQUENCE [LARGE SCALE GENOMIC DNA]</scope>
    <source>
        <strain evidence="12">JP3_7</strain>
    </source>
</reference>
<comment type="catalytic activity">
    <reaction evidence="7">
        <text>L-threonyl-[protein] + ATP = O-phospho-L-threonyl-[protein] + ADP + H(+)</text>
        <dbReference type="Rhea" id="RHEA:46608"/>
        <dbReference type="Rhea" id="RHEA-COMP:11060"/>
        <dbReference type="Rhea" id="RHEA-COMP:11605"/>
        <dbReference type="ChEBI" id="CHEBI:15378"/>
        <dbReference type="ChEBI" id="CHEBI:30013"/>
        <dbReference type="ChEBI" id="CHEBI:30616"/>
        <dbReference type="ChEBI" id="CHEBI:61977"/>
        <dbReference type="ChEBI" id="CHEBI:456216"/>
        <dbReference type="EC" id="2.7.11.1"/>
    </reaction>
</comment>
<evidence type="ECO:0000313" key="12">
    <source>
        <dbReference type="EMBL" id="PJF48611.1"/>
    </source>
</evidence>
<evidence type="ECO:0000256" key="1">
    <source>
        <dbReference type="ARBA" id="ARBA00012513"/>
    </source>
</evidence>
<keyword evidence="6" id="KW-0067">ATP-binding</keyword>
<dbReference type="PANTHER" id="PTHR24363:SF0">
    <property type="entry name" value="SERINE_THREONINE KINASE LIKE DOMAIN CONTAINING 1"/>
    <property type="match status" value="1"/>
</dbReference>
<evidence type="ECO:0000313" key="13">
    <source>
        <dbReference type="Proteomes" id="UP000230790"/>
    </source>
</evidence>
<evidence type="ECO:0000256" key="10">
    <source>
        <dbReference type="SAM" id="Phobius"/>
    </source>
</evidence>